<dbReference type="InterPro" id="IPR037522">
    <property type="entry name" value="HD_GYP_dom"/>
</dbReference>
<evidence type="ECO:0000313" key="3">
    <source>
        <dbReference type="Proteomes" id="UP001145050"/>
    </source>
</evidence>
<reference evidence="2" key="1">
    <citation type="submission" date="2022-06" db="EMBL/GenBank/DDBJ databases">
        <title>Aquibacillus sp. a new bacterium isolated from soil saline samples.</title>
        <authorList>
            <person name="Galisteo C."/>
            <person name="De La Haba R."/>
            <person name="Sanchez-Porro C."/>
            <person name="Ventosa A."/>
        </authorList>
    </citation>
    <scope>NUCLEOTIDE SEQUENCE</scope>
    <source>
        <strain evidence="2">3ASR75-11</strain>
    </source>
</reference>
<dbReference type="PANTHER" id="PTHR43155:SF2">
    <property type="entry name" value="CYCLIC DI-GMP PHOSPHODIESTERASE PA4108"/>
    <property type="match status" value="1"/>
</dbReference>
<feature type="domain" description="HD-GYP" evidence="1">
    <location>
        <begin position="78"/>
        <end position="269"/>
    </location>
</feature>
<accession>A0A9X4AKM1</accession>
<dbReference type="Proteomes" id="UP001145050">
    <property type="component" value="Unassembled WGS sequence"/>
</dbReference>
<sequence>MRKRMQNKHTSIVLGENPFDDDLLNDGTNGLAQHQEHVHIQKIEELFFQNLAVVGREHRYGQLLQNNETIALLKNIYIHVHQAYGFHSMTEQLKNWDSYAYIHSFDVFVLGTLLAKKHAANNLIECAAGYLFHDIGKLMISQEILHKNGKLTFQEFDSIKRHTLEGASILDDYGLTSLAPFARSHHERLDGSGYPDRHTSEAINLELRILMIVDVYSALTLKRPYKDEIPAHEALQILIRDAGKFDSFILSSFIHSLNIYHAKSKAFLM</sequence>
<evidence type="ECO:0000313" key="2">
    <source>
        <dbReference type="EMBL" id="MDC3422979.1"/>
    </source>
</evidence>
<dbReference type="InterPro" id="IPR003607">
    <property type="entry name" value="HD/PDEase_dom"/>
</dbReference>
<comment type="caution">
    <text evidence="2">The sequence shown here is derived from an EMBL/GenBank/DDBJ whole genome shotgun (WGS) entry which is preliminary data.</text>
</comment>
<dbReference type="RefSeq" id="WP_272434619.1">
    <property type="nucleotide sequence ID" value="NZ_JAMQKB010000001.1"/>
</dbReference>
<protein>
    <submittedName>
        <fullName evidence="2">HD domain-containing protein</fullName>
    </submittedName>
</protein>
<proteinExistence type="predicted"/>
<name>A0A9X4AKM1_9BACI</name>
<dbReference type="EMBL" id="JAMQKB010000001">
    <property type="protein sequence ID" value="MDC3422979.1"/>
    <property type="molecule type" value="Genomic_DNA"/>
</dbReference>
<dbReference type="AlphaFoldDB" id="A0A9X4AKM1"/>
<gene>
    <name evidence="2" type="ORF">NC797_00470</name>
</gene>
<organism evidence="2 3">
    <name type="scientific">Terrihalobacillus insolitus</name>
    <dbReference type="NCBI Taxonomy" id="2950438"/>
    <lineage>
        <taxon>Bacteria</taxon>
        <taxon>Bacillati</taxon>
        <taxon>Bacillota</taxon>
        <taxon>Bacilli</taxon>
        <taxon>Bacillales</taxon>
        <taxon>Bacillaceae</taxon>
        <taxon>Terrihalobacillus</taxon>
    </lineage>
</organism>
<dbReference type="PANTHER" id="PTHR43155">
    <property type="entry name" value="CYCLIC DI-GMP PHOSPHODIESTERASE PA4108-RELATED"/>
    <property type="match status" value="1"/>
</dbReference>
<evidence type="ECO:0000259" key="1">
    <source>
        <dbReference type="PROSITE" id="PS51832"/>
    </source>
</evidence>
<dbReference type="Gene3D" id="1.10.3210.10">
    <property type="entry name" value="Hypothetical protein af1432"/>
    <property type="match status" value="1"/>
</dbReference>
<dbReference type="SMART" id="SM00471">
    <property type="entry name" value="HDc"/>
    <property type="match status" value="1"/>
</dbReference>
<dbReference type="PROSITE" id="PS51832">
    <property type="entry name" value="HD_GYP"/>
    <property type="match status" value="1"/>
</dbReference>
<dbReference type="SUPFAM" id="SSF109604">
    <property type="entry name" value="HD-domain/PDEase-like"/>
    <property type="match status" value="1"/>
</dbReference>
<dbReference type="CDD" id="cd00077">
    <property type="entry name" value="HDc"/>
    <property type="match status" value="1"/>
</dbReference>
<dbReference type="Pfam" id="PF13487">
    <property type="entry name" value="HD_5"/>
    <property type="match status" value="1"/>
</dbReference>
<keyword evidence="3" id="KW-1185">Reference proteome</keyword>